<dbReference type="InterPro" id="IPR036890">
    <property type="entry name" value="HATPase_C_sf"/>
</dbReference>
<dbReference type="Proteomes" id="UP000324927">
    <property type="component" value="Unassembled WGS sequence"/>
</dbReference>
<dbReference type="InterPro" id="IPR013702">
    <property type="entry name" value="FIST_domain_N"/>
</dbReference>
<dbReference type="PROSITE" id="PS50109">
    <property type="entry name" value="HIS_KIN"/>
    <property type="match status" value="1"/>
</dbReference>
<dbReference type="SMART" id="SM00388">
    <property type="entry name" value="HisKA"/>
    <property type="match status" value="1"/>
</dbReference>
<evidence type="ECO:0000256" key="1">
    <source>
        <dbReference type="ARBA" id="ARBA00000085"/>
    </source>
</evidence>
<dbReference type="Gene3D" id="3.30.565.10">
    <property type="entry name" value="Histidine kinase-like ATPase, C-terminal domain"/>
    <property type="match status" value="1"/>
</dbReference>
<feature type="region of interest" description="Disordered" evidence="10">
    <location>
        <begin position="788"/>
        <end position="809"/>
    </location>
</feature>
<keyword evidence="5" id="KW-0547">Nucleotide-binding</keyword>
<name>A0A5A9G6S7_AZOLI</name>
<dbReference type="InterPro" id="IPR005467">
    <property type="entry name" value="His_kinase_dom"/>
</dbReference>
<evidence type="ECO:0000313" key="12">
    <source>
        <dbReference type="EMBL" id="KAA0590263.1"/>
    </source>
</evidence>
<reference evidence="12 13" key="1">
    <citation type="submission" date="2019-08" db="EMBL/GenBank/DDBJ databases">
        <authorList>
            <person name="Grouzdev D."/>
            <person name="Tikhonova E."/>
            <person name="Kravchenko I."/>
        </authorList>
    </citation>
    <scope>NUCLEOTIDE SEQUENCE [LARGE SCALE GENOMIC DNA]</scope>
    <source>
        <strain evidence="12 13">59b</strain>
    </source>
</reference>
<comment type="catalytic activity">
    <reaction evidence="1">
        <text>ATP + protein L-histidine = ADP + protein N-phospho-L-histidine.</text>
        <dbReference type="EC" id="2.7.13.3"/>
    </reaction>
</comment>
<protein>
    <recommendedName>
        <fullName evidence="2">histidine kinase</fullName>
        <ecNumber evidence="2">2.7.13.3</ecNumber>
    </recommendedName>
</protein>
<proteinExistence type="predicted"/>
<evidence type="ECO:0000256" key="8">
    <source>
        <dbReference type="ARBA" id="ARBA00023012"/>
    </source>
</evidence>
<evidence type="ECO:0000256" key="3">
    <source>
        <dbReference type="ARBA" id="ARBA00022553"/>
    </source>
</evidence>
<dbReference type="Gene3D" id="1.10.287.130">
    <property type="match status" value="1"/>
</dbReference>
<keyword evidence="13" id="KW-1185">Reference proteome</keyword>
<evidence type="ECO:0000256" key="9">
    <source>
        <dbReference type="SAM" id="Coils"/>
    </source>
</evidence>
<evidence type="ECO:0000259" key="11">
    <source>
        <dbReference type="PROSITE" id="PS50109"/>
    </source>
</evidence>
<keyword evidence="6" id="KW-0418">Kinase</keyword>
<evidence type="ECO:0000256" key="4">
    <source>
        <dbReference type="ARBA" id="ARBA00022679"/>
    </source>
</evidence>
<dbReference type="Pfam" id="PF08495">
    <property type="entry name" value="FIST"/>
    <property type="match status" value="1"/>
</dbReference>
<dbReference type="GO" id="GO:0005524">
    <property type="term" value="F:ATP binding"/>
    <property type="evidence" value="ECO:0007669"/>
    <property type="project" value="UniProtKB-KW"/>
</dbReference>
<dbReference type="CDD" id="cd00082">
    <property type="entry name" value="HisKA"/>
    <property type="match status" value="1"/>
</dbReference>
<accession>A0A5A9G6S7</accession>
<evidence type="ECO:0000256" key="7">
    <source>
        <dbReference type="ARBA" id="ARBA00022840"/>
    </source>
</evidence>
<dbReference type="Pfam" id="PF00512">
    <property type="entry name" value="HisKA"/>
    <property type="match status" value="1"/>
</dbReference>
<gene>
    <name evidence="12" type="ORF">FZ942_31760</name>
</gene>
<keyword evidence="7" id="KW-0067">ATP-binding</keyword>
<dbReference type="InterPro" id="IPR019494">
    <property type="entry name" value="FIST_C"/>
</dbReference>
<dbReference type="InterPro" id="IPR003661">
    <property type="entry name" value="HisK_dim/P_dom"/>
</dbReference>
<dbReference type="InterPro" id="IPR036097">
    <property type="entry name" value="HisK_dim/P_sf"/>
</dbReference>
<dbReference type="EMBL" id="VTTN01000023">
    <property type="protein sequence ID" value="KAA0590263.1"/>
    <property type="molecule type" value="Genomic_DNA"/>
</dbReference>
<dbReference type="SMART" id="SM01204">
    <property type="entry name" value="FIST_C"/>
    <property type="match status" value="1"/>
</dbReference>
<dbReference type="Pfam" id="PF02518">
    <property type="entry name" value="HATPase_c"/>
    <property type="match status" value="1"/>
</dbReference>
<evidence type="ECO:0000313" key="13">
    <source>
        <dbReference type="Proteomes" id="UP000324927"/>
    </source>
</evidence>
<keyword evidence="8" id="KW-0902">Two-component regulatory system</keyword>
<dbReference type="PRINTS" id="PR00344">
    <property type="entry name" value="BCTRLSENSOR"/>
</dbReference>
<dbReference type="Pfam" id="PF10442">
    <property type="entry name" value="FIST_C"/>
    <property type="match status" value="1"/>
</dbReference>
<evidence type="ECO:0000256" key="2">
    <source>
        <dbReference type="ARBA" id="ARBA00012438"/>
    </source>
</evidence>
<dbReference type="PANTHER" id="PTHR43065">
    <property type="entry name" value="SENSOR HISTIDINE KINASE"/>
    <property type="match status" value="1"/>
</dbReference>
<dbReference type="SUPFAM" id="SSF47384">
    <property type="entry name" value="Homodimeric domain of signal transducing histidine kinase"/>
    <property type="match status" value="1"/>
</dbReference>
<evidence type="ECO:0000256" key="6">
    <source>
        <dbReference type="ARBA" id="ARBA00022777"/>
    </source>
</evidence>
<sequence length="809" mass="87329">MTGGSTMPSALGHSNGFIKTLVTDAAGLDDVPKLLAFDAGPPAFVLGFVSPELPFAKIAEGLRSSLDPQSRLVLVSTAGELCSGVPGGLYHPGERPDGIVLQAFSRPLFADVSIHSVPLHSEDVRAGRIRLSHEQRIDAIRQELEAIDPAFPLDCHDTVALLFIDGLSASESCLMEAIYACGRFPVLFVGGSAGGTLDFQDTWVYNGSQVLNNHAVIAFVRMAPGKRYGVFKSQNFRKTGLSFTILDCDPIRRTVTSVIDPDSLEVTGFVEALCRSLRCHADELERLLVSHTFAVELDSGLFVRSVAGINRAKGRVSFFCDVNAGDELLLLEATDFIEQTRNDFAAFLRDKPEPVGGILNDCVLRRINNGPSLTGMSVFDDLPVAGFSTFGEILGINVNQTLTALFFFDGGVGKAQGQTGFANDYVARFPIHYGHFQNYFQRARNTRLRMLNRLRQTLIRNLVGRSDAPVTLYGRFKQIGAYTEQSDTQGSDPLISAVDDLLDAVRQVTEEREAVAEVLSLREAELRLADERRRSAETRMELEAQLREAQKLEALGCLAGGLAHEINNMLQPIIGLTELVMEDVEPDCQAQRNLARVIEAAQRAKRITQQVLTFSHAEATEAGPLQLGSALHNVAEMVDVLVPRTVELVWRITPTPLLVRADETQMAQVLINLVRNAADAIGSSGGLIEITADAVQLDKTVEGAWPHPAGRYAALIVRDTGCGMDAATLARIFDPFFTTKAVGYGTGLGLPVVHGIVASWGGHIVADSRVGQGTTMRILIPTIVAEPAADAHSEPDSGPQAAAGEAGMP</sequence>
<dbReference type="AlphaFoldDB" id="A0A5A9G6S7"/>
<dbReference type="SMART" id="SM00387">
    <property type="entry name" value="HATPase_c"/>
    <property type="match status" value="1"/>
</dbReference>
<evidence type="ECO:0000256" key="5">
    <source>
        <dbReference type="ARBA" id="ARBA00022741"/>
    </source>
</evidence>
<dbReference type="OrthoDB" id="9807948at2"/>
<keyword evidence="3" id="KW-0597">Phosphoprotein</keyword>
<dbReference type="SUPFAM" id="SSF55874">
    <property type="entry name" value="ATPase domain of HSP90 chaperone/DNA topoisomerase II/histidine kinase"/>
    <property type="match status" value="1"/>
</dbReference>
<dbReference type="GO" id="GO:0000155">
    <property type="term" value="F:phosphorelay sensor kinase activity"/>
    <property type="evidence" value="ECO:0007669"/>
    <property type="project" value="InterPro"/>
</dbReference>
<comment type="caution">
    <text evidence="12">The sequence shown here is derived from an EMBL/GenBank/DDBJ whole genome shotgun (WGS) entry which is preliminary data.</text>
</comment>
<dbReference type="PANTHER" id="PTHR43065:SF46">
    <property type="entry name" value="C4-DICARBOXYLATE TRANSPORT SENSOR PROTEIN DCTB"/>
    <property type="match status" value="1"/>
</dbReference>
<dbReference type="EC" id="2.7.13.3" evidence="2"/>
<feature type="domain" description="Histidine kinase" evidence="11">
    <location>
        <begin position="561"/>
        <end position="784"/>
    </location>
</feature>
<evidence type="ECO:0000256" key="10">
    <source>
        <dbReference type="SAM" id="MobiDB-lite"/>
    </source>
</evidence>
<dbReference type="InterPro" id="IPR004358">
    <property type="entry name" value="Sig_transdc_His_kin-like_C"/>
</dbReference>
<dbReference type="SMART" id="SM00897">
    <property type="entry name" value="FIST"/>
    <property type="match status" value="1"/>
</dbReference>
<feature type="coiled-coil region" evidence="9">
    <location>
        <begin position="521"/>
        <end position="555"/>
    </location>
</feature>
<keyword evidence="4" id="KW-0808">Transferase</keyword>
<organism evidence="12 13">
    <name type="scientific">Azospirillum lipoferum</name>
    <dbReference type="NCBI Taxonomy" id="193"/>
    <lineage>
        <taxon>Bacteria</taxon>
        <taxon>Pseudomonadati</taxon>
        <taxon>Pseudomonadota</taxon>
        <taxon>Alphaproteobacteria</taxon>
        <taxon>Rhodospirillales</taxon>
        <taxon>Azospirillaceae</taxon>
        <taxon>Azospirillum</taxon>
    </lineage>
</organism>
<dbReference type="InterPro" id="IPR003594">
    <property type="entry name" value="HATPase_dom"/>
</dbReference>
<keyword evidence="9" id="KW-0175">Coiled coil</keyword>